<keyword evidence="6" id="KW-1185">Reference proteome</keyword>
<dbReference type="InterPro" id="IPR014729">
    <property type="entry name" value="Rossmann-like_a/b/a_fold"/>
</dbReference>
<keyword evidence="2" id="KW-0547">Nucleotide-binding</keyword>
<dbReference type="Pfam" id="PF00582">
    <property type="entry name" value="Usp"/>
    <property type="match status" value="2"/>
</dbReference>
<name>A0ABU5R3M8_9PSEU</name>
<evidence type="ECO:0000256" key="2">
    <source>
        <dbReference type="ARBA" id="ARBA00022741"/>
    </source>
</evidence>
<dbReference type="RefSeq" id="WP_323327277.1">
    <property type="nucleotide sequence ID" value="NZ_JAYFSI010000002.1"/>
</dbReference>
<dbReference type="Gene3D" id="3.40.50.620">
    <property type="entry name" value="HUPs"/>
    <property type="match status" value="2"/>
</dbReference>
<organism evidence="5 6">
    <name type="scientific">Amycolatopsis heterodermiae</name>
    <dbReference type="NCBI Taxonomy" id="3110235"/>
    <lineage>
        <taxon>Bacteria</taxon>
        <taxon>Bacillati</taxon>
        <taxon>Actinomycetota</taxon>
        <taxon>Actinomycetes</taxon>
        <taxon>Pseudonocardiales</taxon>
        <taxon>Pseudonocardiaceae</taxon>
        <taxon>Amycolatopsis</taxon>
    </lineage>
</organism>
<protein>
    <submittedName>
        <fullName evidence="5">Universal stress protein</fullName>
    </submittedName>
</protein>
<feature type="domain" description="UspA" evidence="4">
    <location>
        <begin position="8"/>
        <end position="144"/>
    </location>
</feature>
<dbReference type="PRINTS" id="PR01438">
    <property type="entry name" value="UNVRSLSTRESS"/>
</dbReference>
<proteinExistence type="inferred from homology"/>
<evidence type="ECO:0000256" key="1">
    <source>
        <dbReference type="ARBA" id="ARBA00008791"/>
    </source>
</evidence>
<gene>
    <name evidence="5" type="ORF">VA596_14785</name>
</gene>
<dbReference type="Proteomes" id="UP001304298">
    <property type="component" value="Unassembled WGS sequence"/>
</dbReference>
<comment type="caution">
    <text evidence="5">The sequence shown here is derived from an EMBL/GenBank/DDBJ whole genome shotgun (WGS) entry which is preliminary data.</text>
</comment>
<dbReference type="InterPro" id="IPR006015">
    <property type="entry name" value="Universal_stress_UspA"/>
</dbReference>
<keyword evidence="3" id="KW-0067">ATP-binding</keyword>
<evidence type="ECO:0000313" key="5">
    <source>
        <dbReference type="EMBL" id="MEA5360810.1"/>
    </source>
</evidence>
<dbReference type="SUPFAM" id="SSF52402">
    <property type="entry name" value="Adenine nucleotide alpha hydrolases-like"/>
    <property type="match status" value="2"/>
</dbReference>
<feature type="domain" description="UspA" evidence="4">
    <location>
        <begin position="158"/>
        <end position="294"/>
    </location>
</feature>
<evidence type="ECO:0000256" key="3">
    <source>
        <dbReference type="ARBA" id="ARBA00022840"/>
    </source>
</evidence>
<evidence type="ECO:0000313" key="6">
    <source>
        <dbReference type="Proteomes" id="UP001304298"/>
    </source>
</evidence>
<dbReference type="EMBL" id="JAYFSI010000002">
    <property type="protein sequence ID" value="MEA5360810.1"/>
    <property type="molecule type" value="Genomic_DNA"/>
</dbReference>
<sequence>MASSAADLVVGVDGSDAALTAVRWAARAAAARRRGLRLVHATEELPVAYPHTGGNFEELYELVGARGQRLLEAARAAVAEVAPDVKPEVVLRPEQPAEGLLAESETAAMIVLGTPGQSAAARVLLGSASLALAAHAKCPVALIRPHVAEDEPPVDGPVIVGVDGTPASEDAIAVAFDEASWRGAPLVAVHAWHDTFLAGLFEEGRRTMDGDAIEQSAQELLDERLAGWQEQYPDVHVERLVQRGRPAQALLDLADRAQLLVVGSRGRSGLAALALGSTSQAVMSHALCPVVVARGGTRPAGHAE</sequence>
<evidence type="ECO:0000259" key="4">
    <source>
        <dbReference type="Pfam" id="PF00582"/>
    </source>
</evidence>
<dbReference type="PANTHER" id="PTHR46268:SF27">
    <property type="entry name" value="UNIVERSAL STRESS PROTEIN RV2623"/>
    <property type="match status" value="1"/>
</dbReference>
<dbReference type="InterPro" id="IPR006016">
    <property type="entry name" value="UspA"/>
</dbReference>
<comment type="similarity">
    <text evidence="1">Belongs to the universal stress protein A family.</text>
</comment>
<dbReference type="PANTHER" id="PTHR46268">
    <property type="entry name" value="STRESS RESPONSE PROTEIN NHAX"/>
    <property type="match status" value="1"/>
</dbReference>
<accession>A0ABU5R3M8</accession>
<reference evidence="5 6" key="1">
    <citation type="submission" date="2023-12" db="EMBL/GenBank/DDBJ databases">
        <title>Amycolatopsis sp. V23-08.</title>
        <authorList>
            <person name="Somphong A."/>
        </authorList>
    </citation>
    <scope>NUCLEOTIDE SEQUENCE [LARGE SCALE GENOMIC DNA]</scope>
    <source>
        <strain evidence="5 6">V23-08</strain>
    </source>
</reference>